<dbReference type="RefSeq" id="WP_014243652.1">
    <property type="nucleotide sequence ID" value="NC_016620.1"/>
</dbReference>
<dbReference type="EMBL" id="FQ312005">
    <property type="protein sequence ID" value="CBW25867.1"/>
    <property type="molecule type" value="Genomic_DNA"/>
</dbReference>
<evidence type="ECO:0000256" key="9">
    <source>
        <dbReference type="ARBA" id="ARBA00023049"/>
    </source>
</evidence>
<dbReference type="Gene3D" id="3.40.630.10">
    <property type="entry name" value="Zn peptidases"/>
    <property type="match status" value="1"/>
</dbReference>
<evidence type="ECO:0000256" key="6">
    <source>
        <dbReference type="ARBA" id="ARBA00022729"/>
    </source>
</evidence>
<evidence type="ECO:0000256" key="2">
    <source>
        <dbReference type="ARBA" id="ARBA00005988"/>
    </source>
</evidence>
<keyword evidence="9" id="KW-0482">Metalloprotease</keyword>
<dbReference type="CDD" id="cd03859">
    <property type="entry name" value="M14_CPT"/>
    <property type="match status" value="1"/>
</dbReference>
<organism evidence="15 16">
    <name type="scientific">Halobacteriovorax marinus (strain ATCC BAA-682 / DSM 15412 / SJ)</name>
    <name type="common">Bacteriovorax marinus</name>
    <dbReference type="NCBI Taxonomy" id="862908"/>
    <lineage>
        <taxon>Bacteria</taxon>
        <taxon>Pseudomonadati</taxon>
        <taxon>Bdellovibrionota</taxon>
        <taxon>Bacteriovoracia</taxon>
        <taxon>Bacteriovoracales</taxon>
        <taxon>Halobacteriovoraceae</taxon>
        <taxon>Halobacteriovorax</taxon>
    </lineage>
</organism>
<dbReference type="GO" id="GO:0006508">
    <property type="term" value="P:proteolysis"/>
    <property type="evidence" value="ECO:0007669"/>
    <property type="project" value="UniProtKB-KW"/>
</dbReference>
<protein>
    <recommendedName>
        <fullName evidence="11">carboxypeptidase T</fullName>
        <ecNumber evidence="11">3.4.17.18</ecNumber>
    </recommendedName>
</protein>
<dbReference type="GO" id="GO:0004181">
    <property type="term" value="F:metallocarboxypeptidase activity"/>
    <property type="evidence" value="ECO:0007669"/>
    <property type="project" value="InterPro"/>
</dbReference>
<evidence type="ECO:0000256" key="11">
    <source>
        <dbReference type="ARBA" id="ARBA00066554"/>
    </source>
</evidence>
<dbReference type="PANTHER" id="PTHR11705">
    <property type="entry name" value="PROTEASE FAMILY M14 CARBOXYPEPTIDASE A,B"/>
    <property type="match status" value="1"/>
</dbReference>
<dbReference type="EC" id="3.4.17.18" evidence="11"/>
<accession>E1WXR1</accession>
<dbReference type="eggNOG" id="COG2866">
    <property type="taxonomic scope" value="Bacteria"/>
</dbReference>
<evidence type="ECO:0000256" key="7">
    <source>
        <dbReference type="ARBA" id="ARBA00022801"/>
    </source>
</evidence>
<evidence type="ECO:0000256" key="10">
    <source>
        <dbReference type="ARBA" id="ARBA00050859"/>
    </source>
</evidence>
<dbReference type="PANTHER" id="PTHR11705:SF143">
    <property type="entry name" value="SLL0236 PROTEIN"/>
    <property type="match status" value="1"/>
</dbReference>
<evidence type="ECO:0000256" key="12">
    <source>
        <dbReference type="PROSITE-ProRule" id="PRU01379"/>
    </source>
</evidence>
<sequence>MIKNIVALLLLVAFVQSARSHSGANHFQETQRSIYASIKFEDYPKGMQAIQKLDLDVTGVDKKNKIADVFVTTEQYKALKELNFRIIENKSSKALKAVDEKYKSPDEIEAILKEWEKENSDIAKLHIIGQSSEGRNIYAMKISDNVSLKEDGESAILFNSMHHAREVMSPEVTLDIIESLITNYKTDAKIKNYVDSNEIWVVPMINVDGNAKVWSGSSMWRKNTNYGHGVDINRNYPYLWGTCNGSSGWTWSSTYRGPTAGSEPESKALMNLVKTIRPVFNISYHSYSEIVIYPMGCSGSRTQTKEVVEKIGKEIGESIQYEAGTAWELLYSVDGSDIDWMYNAYQVIPYVIEVNSRSQGFQPNYDKWRDKTVQRNRAAWMKLLDRMSQSGVKGQLDATYPSPESYQIEVRTEAGEIFQNYRINPNGTFHIVLNEGKYTFTLKKGRSTVDSKVVSVESSLKNINF</sequence>
<keyword evidence="7" id="KW-0378">Hydrolase</keyword>
<comment type="cofactor">
    <cofactor evidence="1">
        <name>Zn(2+)</name>
        <dbReference type="ChEBI" id="CHEBI:29105"/>
    </cofactor>
</comment>
<name>E1WXR1_HALMS</name>
<evidence type="ECO:0000256" key="3">
    <source>
        <dbReference type="ARBA" id="ARBA00022645"/>
    </source>
</evidence>
<feature type="active site" description="Proton donor/acceptor" evidence="12">
    <location>
        <position position="353"/>
    </location>
</feature>
<evidence type="ECO:0000256" key="5">
    <source>
        <dbReference type="ARBA" id="ARBA00022723"/>
    </source>
</evidence>
<evidence type="ECO:0000313" key="15">
    <source>
        <dbReference type="EMBL" id="CBW25867.1"/>
    </source>
</evidence>
<evidence type="ECO:0000256" key="1">
    <source>
        <dbReference type="ARBA" id="ARBA00001947"/>
    </source>
</evidence>
<keyword evidence="16" id="KW-1185">Reference proteome</keyword>
<keyword evidence="4" id="KW-0645">Protease</keyword>
<dbReference type="InterPro" id="IPR033810">
    <property type="entry name" value="Carboxypeptidase_T"/>
</dbReference>
<feature type="signal peptide" evidence="13">
    <location>
        <begin position="1"/>
        <end position="18"/>
    </location>
</feature>
<dbReference type="SUPFAM" id="SSF53187">
    <property type="entry name" value="Zn-dependent exopeptidases"/>
    <property type="match status" value="1"/>
</dbReference>
<reference evidence="16" key="1">
    <citation type="journal article" date="2013" name="ISME J.">
        <title>A small predatory core genome in the divergent marine Bacteriovorax marinus SJ and the terrestrial Bdellovibrio bacteriovorus.</title>
        <authorList>
            <person name="Crossman L.C."/>
            <person name="Chen H."/>
            <person name="Cerdeno-Tarraga A.M."/>
            <person name="Brooks K."/>
            <person name="Quail M.A."/>
            <person name="Pineiro S.A."/>
            <person name="Hobley L."/>
            <person name="Sockett R.E."/>
            <person name="Bentley S.D."/>
            <person name="Parkhill J."/>
            <person name="Williams H.N."/>
            <person name="Stine O.C."/>
        </authorList>
    </citation>
    <scope>NUCLEOTIDE SEQUENCE [LARGE SCALE GENOMIC DNA]</scope>
    <source>
        <strain evidence="16">ATCC BAA-682 / DSM 15412 / SJ</strain>
    </source>
</reference>
<dbReference type="Pfam" id="PF00246">
    <property type="entry name" value="Peptidase_M14"/>
    <property type="match status" value="1"/>
</dbReference>
<dbReference type="AlphaFoldDB" id="E1WXR1"/>
<dbReference type="GO" id="GO:0005615">
    <property type="term" value="C:extracellular space"/>
    <property type="evidence" value="ECO:0007669"/>
    <property type="project" value="TreeGrafter"/>
</dbReference>
<dbReference type="PROSITE" id="PS52035">
    <property type="entry name" value="PEPTIDASE_M14"/>
    <property type="match status" value="1"/>
</dbReference>
<dbReference type="InterPro" id="IPR000834">
    <property type="entry name" value="Peptidase_M14"/>
</dbReference>
<dbReference type="PRINTS" id="PR00765">
    <property type="entry name" value="CRBOXYPTASEA"/>
</dbReference>
<dbReference type="OrthoDB" id="5288174at2"/>
<comment type="catalytic activity">
    <reaction evidence="10">
        <text>Releases a C-terminal residue, which may be hydrophobic or positively charged.</text>
        <dbReference type="EC" id="3.4.17.18"/>
    </reaction>
</comment>
<feature type="domain" description="Peptidase M14" evidence="14">
    <location>
        <begin position="101"/>
        <end position="387"/>
    </location>
</feature>
<dbReference type="FunFam" id="3.40.630.10:FF:000084">
    <property type="entry name" value="Carboxypeptidase B2"/>
    <property type="match status" value="1"/>
</dbReference>
<evidence type="ECO:0000313" key="16">
    <source>
        <dbReference type="Proteomes" id="UP000008963"/>
    </source>
</evidence>
<evidence type="ECO:0000256" key="13">
    <source>
        <dbReference type="SAM" id="SignalP"/>
    </source>
</evidence>
<dbReference type="STRING" id="862908.BMS_0983"/>
<dbReference type="SMART" id="SM00631">
    <property type="entry name" value="Zn_pept"/>
    <property type="match status" value="1"/>
</dbReference>
<evidence type="ECO:0000256" key="8">
    <source>
        <dbReference type="ARBA" id="ARBA00022833"/>
    </source>
</evidence>
<evidence type="ECO:0000256" key="4">
    <source>
        <dbReference type="ARBA" id="ARBA00022670"/>
    </source>
</evidence>
<keyword evidence="5" id="KW-0479">Metal-binding</keyword>
<dbReference type="KEGG" id="bmx:BMS_0983"/>
<keyword evidence="3 15" id="KW-0121">Carboxypeptidase</keyword>
<dbReference type="GO" id="GO:0008270">
    <property type="term" value="F:zinc ion binding"/>
    <property type="evidence" value="ECO:0007669"/>
    <property type="project" value="InterPro"/>
</dbReference>
<dbReference type="HOGENOM" id="CLU_538386_0_0_7"/>
<feature type="chain" id="PRO_5003154704" description="carboxypeptidase T" evidence="13">
    <location>
        <begin position="19"/>
        <end position="465"/>
    </location>
</feature>
<dbReference type="Proteomes" id="UP000008963">
    <property type="component" value="Chromosome"/>
</dbReference>
<proteinExistence type="inferred from homology"/>
<comment type="similarity">
    <text evidence="2 12">Belongs to the peptidase M14 family.</text>
</comment>
<keyword evidence="6 13" id="KW-0732">Signal</keyword>
<gene>
    <name evidence="15" type="ordered locus">BMS_0983</name>
</gene>
<evidence type="ECO:0000259" key="14">
    <source>
        <dbReference type="PROSITE" id="PS52035"/>
    </source>
</evidence>
<keyword evidence="8" id="KW-0862">Zinc</keyword>
<dbReference type="PATRIC" id="fig|862908.3.peg.934"/>